<comment type="caution">
    <text evidence="4">The sequence shown here is derived from an EMBL/GenBank/DDBJ whole genome shotgun (WGS) entry which is preliminary data.</text>
</comment>
<dbReference type="STRING" id="471514.AN477_00710"/>
<keyword evidence="5" id="KW-1185">Reference proteome</keyword>
<feature type="region of interest" description="Disordered" evidence="1">
    <location>
        <begin position="152"/>
        <end position="182"/>
    </location>
</feature>
<gene>
    <name evidence="4" type="ORF">AN477_00710</name>
</gene>
<dbReference type="InterPro" id="IPR007390">
    <property type="entry name" value="Spore_V_R"/>
</dbReference>
<dbReference type="PANTHER" id="PTHR30029">
    <property type="entry name" value="STAGE V SPORULATION PROTEIN R"/>
    <property type="match status" value="1"/>
</dbReference>
<evidence type="ECO:0000259" key="2">
    <source>
        <dbReference type="Pfam" id="PF04293"/>
    </source>
</evidence>
<sequence length="437" mass="50397">MKMEYDFGLSRIYELVINSDPCYAFLLDGNSLLQNKTVSAHVLAHCDFFKNNTAFSRTSRDMVDRMASNAERIRGYELEYGRKRVEALLDAGMAVQEHVDPTLHGSRGRAAAEQRRRASMAQRRAESDGGGTAASSTGSALSRRGYSDLWDLDSGLEKGPGTSGQPSKTDSPGSGRRKNPTMPQKDIMLFLIENSSTLEEWERDVLSLLREEMLYFWPQIETKIMNEGWATYWHLRIMRELDLDESDAVEFAKMHSGVVLPSRMSINPYHVGLAIWEDIERRWDNPTQEERERFGREPGQGRAKMFEIREMETDMSFLRNYLTKDLVHDLDLYLYQKVGNEWRIVEKDWEKVRDTLCAARVNGGMPVLYIEDGDYNNNGELYVKHAYEGLELDLKHMEKTLPYLQQLWGRTAHMQTVIEGRDVLFTCDGKKTVRKFL</sequence>
<dbReference type="Pfam" id="PF24755">
    <property type="entry name" value="SpoVR_C"/>
    <property type="match status" value="1"/>
</dbReference>
<dbReference type="OrthoDB" id="9784270at2"/>
<name>A0A0P9CJ95_9BACL</name>
<dbReference type="AlphaFoldDB" id="A0A0P9CJ95"/>
<evidence type="ECO:0000259" key="3">
    <source>
        <dbReference type="Pfam" id="PF24755"/>
    </source>
</evidence>
<dbReference type="PANTHER" id="PTHR30029:SF2">
    <property type="entry name" value="STAGE V SPORULATION PROTEIN R"/>
    <property type="match status" value="1"/>
</dbReference>
<dbReference type="Proteomes" id="UP000050482">
    <property type="component" value="Unassembled WGS sequence"/>
</dbReference>
<feature type="domain" description="SpoVR protein-like N-terminal" evidence="2">
    <location>
        <begin position="1"/>
        <end position="363"/>
    </location>
</feature>
<feature type="region of interest" description="Disordered" evidence="1">
    <location>
        <begin position="99"/>
        <end position="140"/>
    </location>
</feature>
<organism evidence="4 5">
    <name type="scientific">Alicyclobacillus ferrooxydans</name>
    <dbReference type="NCBI Taxonomy" id="471514"/>
    <lineage>
        <taxon>Bacteria</taxon>
        <taxon>Bacillati</taxon>
        <taxon>Bacillota</taxon>
        <taxon>Bacilli</taxon>
        <taxon>Bacillales</taxon>
        <taxon>Alicyclobacillaceae</taxon>
        <taxon>Alicyclobacillus</taxon>
    </lineage>
</organism>
<proteinExistence type="predicted"/>
<dbReference type="PATRIC" id="fig|471514.4.peg.117"/>
<dbReference type="InterPro" id="IPR057008">
    <property type="entry name" value="SpoVR-like_C"/>
</dbReference>
<dbReference type="EMBL" id="LJCO01000008">
    <property type="protein sequence ID" value="KPV45724.1"/>
    <property type="molecule type" value="Genomic_DNA"/>
</dbReference>
<reference evidence="4 5" key="1">
    <citation type="submission" date="2015-09" db="EMBL/GenBank/DDBJ databases">
        <title>Draft genome sequence of Alicyclobacillus ferrooxydans DSM 22381.</title>
        <authorList>
            <person name="Hemp J."/>
        </authorList>
    </citation>
    <scope>NUCLEOTIDE SEQUENCE [LARGE SCALE GENOMIC DNA]</scope>
    <source>
        <strain evidence="4 5">TC-34</strain>
    </source>
</reference>
<accession>A0A0P9CJ95</accession>
<feature type="domain" description="SpoVR-like C-terminal" evidence="3">
    <location>
        <begin position="368"/>
        <end position="417"/>
    </location>
</feature>
<dbReference type="Pfam" id="PF04293">
    <property type="entry name" value="SpoVR"/>
    <property type="match status" value="1"/>
</dbReference>
<evidence type="ECO:0000313" key="4">
    <source>
        <dbReference type="EMBL" id="KPV45724.1"/>
    </source>
</evidence>
<evidence type="ECO:0000313" key="5">
    <source>
        <dbReference type="Proteomes" id="UP000050482"/>
    </source>
</evidence>
<evidence type="ECO:0000256" key="1">
    <source>
        <dbReference type="SAM" id="MobiDB-lite"/>
    </source>
</evidence>
<feature type="compositionally biased region" description="Polar residues" evidence="1">
    <location>
        <begin position="163"/>
        <end position="172"/>
    </location>
</feature>
<dbReference type="InterPro" id="IPR056174">
    <property type="entry name" value="SpoVR_N"/>
</dbReference>
<protein>
    <submittedName>
        <fullName evidence="4">Stage V sporulation protein R</fullName>
    </submittedName>
</protein>